<evidence type="ECO:0000256" key="7">
    <source>
        <dbReference type="RuleBase" id="RU004254"/>
    </source>
</evidence>
<feature type="signal peptide" evidence="8">
    <location>
        <begin position="1"/>
        <end position="18"/>
    </location>
</feature>
<keyword evidence="5" id="KW-0274">FAD</keyword>
<name>A0A2C5YZ57_9HYPO</name>
<dbReference type="EMBL" id="NJEU01000593">
    <property type="protein sequence ID" value="PHH72334.1"/>
    <property type="molecule type" value="Genomic_DNA"/>
</dbReference>
<dbReference type="InterPro" id="IPR029041">
    <property type="entry name" value="FAD-linked_oxidoreductase-like"/>
</dbReference>
<dbReference type="GO" id="GO:0071949">
    <property type="term" value="F:FAD binding"/>
    <property type="evidence" value="ECO:0007669"/>
    <property type="project" value="TreeGrafter"/>
</dbReference>
<keyword evidence="10" id="KW-1185">Reference proteome</keyword>
<feature type="chain" id="PRO_5013310623" description="Methylenetetrahydrofolate reductase (NAD(P)H)" evidence="8">
    <location>
        <begin position="19"/>
        <end position="261"/>
    </location>
</feature>
<dbReference type="GO" id="GO:0035999">
    <property type="term" value="P:tetrahydrofolate interconversion"/>
    <property type="evidence" value="ECO:0007669"/>
    <property type="project" value="UniProtKB-UniPathway"/>
</dbReference>
<evidence type="ECO:0000313" key="10">
    <source>
        <dbReference type="Proteomes" id="UP000224854"/>
    </source>
</evidence>
<evidence type="ECO:0000256" key="1">
    <source>
        <dbReference type="ARBA" id="ARBA00001974"/>
    </source>
</evidence>
<keyword evidence="4" id="KW-0285">Flavoprotein</keyword>
<comment type="pathway">
    <text evidence="2 7">One-carbon metabolism; tetrahydrofolate interconversion.</text>
</comment>
<evidence type="ECO:0000256" key="5">
    <source>
        <dbReference type="ARBA" id="ARBA00022827"/>
    </source>
</evidence>
<evidence type="ECO:0000313" key="9">
    <source>
        <dbReference type="EMBL" id="PHH72334.1"/>
    </source>
</evidence>
<dbReference type="UniPathway" id="UPA00193"/>
<dbReference type="OrthoDB" id="16284at2759"/>
<dbReference type="GO" id="GO:0009086">
    <property type="term" value="P:methionine biosynthetic process"/>
    <property type="evidence" value="ECO:0007669"/>
    <property type="project" value="TreeGrafter"/>
</dbReference>
<comment type="similarity">
    <text evidence="3">Belongs to the methylenetetrahydrofolate reductase family.</text>
</comment>
<sequence length="261" mass="28236">MRPLHLTASLLALSTTTASNTSADKITHKIASAAHDFVSLEFFPPKTPSGFTSLQSRVIRINEALQPLFVSVTWGAGGSAAQDSLRLGGMLQRDLGITTLLHVTCRGMTRRRLDETLRRARELGIRNILALKGDVPRDDGDADEASGSGEGSGEFIWAADLVRYIRRTHGGFFCIGVAGYPEGHFNASDAASRSVEHDVPYLVDKVSAGSDFIMTQIFFNASVFSAYRERLSAHPVLRSIPVVPLFLAIPDACATGWCEGE</sequence>
<dbReference type="PANTHER" id="PTHR45754">
    <property type="entry name" value="METHYLENETETRAHYDROFOLATE REDUCTASE"/>
    <property type="match status" value="1"/>
</dbReference>
<dbReference type="AlphaFoldDB" id="A0A2C5YZ57"/>
<dbReference type="CDD" id="cd00537">
    <property type="entry name" value="MTHFR"/>
    <property type="match status" value="1"/>
</dbReference>
<dbReference type="SUPFAM" id="SSF51730">
    <property type="entry name" value="FAD-linked oxidoreductase"/>
    <property type="match status" value="1"/>
</dbReference>
<evidence type="ECO:0000256" key="3">
    <source>
        <dbReference type="ARBA" id="ARBA00006743"/>
    </source>
</evidence>
<accession>A0A2C5YZ57</accession>
<reference evidence="9 10" key="1">
    <citation type="submission" date="2017-06" db="EMBL/GenBank/DDBJ databases">
        <title>Ant-infecting Ophiocordyceps genomes reveal a high diversity of potential behavioral manipulation genes and a possible major role for enterotoxins.</title>
        <authorList>
            <person name="De Bekker C."/>
            <person name="Evans H.C."/>
            <person name="Brachmann A."/>
            <person name="Hughes D.P."/>
        </authorList>
    </citation>
    <scope>NUCLEOTIDE SEQUENCE [LARGE SCALE GENOMIC DNA]</scope>
    <source>
        <strain evidence="9 10">1348a</strain>
    </source>
</reference>
<comment type="caution">
    <text evidence="9">The sequence shown here is derived from an EMBL/GenBank/DDBJ whole genome shotgun (WGS) entry which is preliminary data.</text>
</comment>
<protein>
    <recommendedName>
        <fullName evidence="11">Methylenetetrahydrofolate reductase (NAD(P)H)</fullName>
    </recommendedName>
</protein>
<gene>
    <name evidence="9" type="ORF">CDD82_6035</name>
</gene>
<dbReference type="InterPro" id="IPR003171">
    <property type="entry name" value="Mehydrof_redctse-like"/>
</dbReference>
<evidence type="ECO:0000256" key="2">
    <source>
        <dbReference type="ARBA" id="ARBA00004777"/>
    </source>
</evidence>
<proteinExistence type="inferred from homology"/>
<evidence type="ECO:0000256" key="6">
    <source>
        <dbReference type="ARBA" id="ARBA00023002"/>
    </source>
</evidence>
<dbReference type="GO" id="GO:0004489">
    <property type="term" value="F:methylenetetrahydrofolate reductase [NAD(P)H] activity"/>
    <property type="evidence" value="ECO:0007669"/>
    <property type="project" value="InterPro"/>
</dbReference>
<dbReference type="Proteomes" id="UP000224854">
    <property type="component" value="Unassembled WGS sequence"/>
</dbReference>
<evidence type="ECO:0000256" key="4">
    <source>
        <dbReference type="ARBA" id="ARBA00022630"/>
    </source>
</evidence>
<dbReference type="Gene3D" id="3.20.20.220">
    <property type="match status" value="1"/>
</dbReference>
<dbReference type="GO" id="GO:0005829">
    <property type="term" value="C:cytosol"/>
    <property type="evidence" value="ECO:0007669"/>
    <property type="project" value="TreeGrafter"/>
</dbReference>
<organism evidence="9 10">
    <name type="scientific">Ophiocordyceps australis</name>
    <dbReference type="NCBI Taxonomy" id="1399860"/>
    <lineage>
        <taxon>Eukaryota</taxon>
        <taxon>Fungi</taxon>
        <taxon>Dikarya</taxon>
        <taxon>Ascomycota</taxon>
        <taxon>Pezizomycotina</taxon>
        <taxon>Sordariomycetes</taxon>
        <taxon>Hypocreomycetidae</taxon>
        <taxon>Hypocreales</taxon>
        <taxon>Ophiocordycipitaceae</taxon>
        <taxon>Ophiocordyceps</taxon>
    </lineage>
</organism>
<dbReference type="Pfam" id="PF02219">
    <property type="entry name" value="MTHFR"/>
    <property type="match status" value="1"/>
</dbReference>
<comment type="cofactor">
    <cofactor evidence="1">
        <name>FAD</name>
        <dbReference type="ChEBI" id="CHEBI:57692"/>
    </cofactor>
</comment>
<dbReference type="PANTHER" id="PTHR45754:SF1">
    <property type="entry name" value="METHYLENETETRAHYDROFOLATE REDUCTASE 1"/>
    <property type="match status" value="1"/>
</dbReference>
<keyword evidence="6" id="KW-0560">Oxidoreductase</keyword>
<keyword evidence="8" id="KW-0732">Signal</keyword>
<evidence type="ECO:0008006" key="11">
    <source>
        <dbReference type="Google" id="ProtNLM"/>
    </source>
</evidence>
<evidence type="ECO:0000256" key="8">
    <source>
        <dbReference type="SAM" id="SignalP"/>
    </source>
</evidence>